<organism evidence="1 2">
    <name type="scientific">Cymbomonas tetramitiformis</name>
    <dbReference type="NCBI Taxonomy" id="36881"/>
    <lineage>
        <taxon>Eukaryota</taxon>
        <taxon>Viridiplantae</taxon>
        <taxon>Chlorophyta</taxon>
        <taxon>Pyramimonadophyceae</taxon>
        <taxon>Pyramimonadales</taxon>
        <taxon>Pyramimonadaceae</taxon>
        <taxon>Cymbomonas</taxon>
    </lineage>
</organism>
<comment type="caution">
    <text evidence="1">The sequence shown here is derived from an EMBL/GenBank/DDBJ whole genome shotgun (WGS) entry which is preliminary data.</text>
</comment>
<dbReference type="Proteomes" id="UP001190700">
    <property type="component" value="Unassembled WGS sequence"/>
</dbReference>
<evidence type="ECO:0000313" key="2">
    <source>
        <dbReference type="Proteomes" id="UP001190700"/>
    </source>
</evidence>
<dbReference type="AlphaFoldDB" id="A0AAE0LHD1"/>
<protein>
    <submittedName>
        <fullName evidence="1">Uncharacterized protein</fullName>
    </submittedName>
</protein>
<reference evidence="1 2" key="1">
    <citation type="journal article" date="2015" name="Genome Biol. Evol.">
        <title>Comparative Genomics of a Bacterivorous Green Alga Reveals Evolutionary Causalities and Consequences of Phago-Mixotrophic Mode of Nutrition.</title>
        <authorList>
            <person name="Burns J.A."/>
            <person name="Paasch A."/>
            <person name="Narechania A."/>
            <person name="Kim E."/>
        </authorList>
    </citation>
    <scope>NUCLEOTIDE SEQUENCE [LARGE SCALE GENOMIC DNA]</scope>
    <source>
        <strain evidence="1 2">PLY_AMNH</strain>
    </source>
</reference>
<name>A0AAE0LHD1_9CHLO</name>
<dbReference type="EMBL" id="LGRX02001876">
    <property type="protein sequence ID" value="KAK3285318.1"/>
    <property type="molecule type" value="Genomic_DNA"/>
</dbReference>
<proteinExistence type="predicted"/>
<keyword evidence="2" id="KW-1185">Reference proteome</keyword>
<accession>A0AAE0LHD1</accession>
<sequence>MVRVVQPLVVESWAAGSSTSGGAIGEELLCLQVQSAFQSGRAPASRDAPVLRVESISLQIDTQPTSGTVDTSDATHTEWCTPAHPAYTLGLRWGKLPGLPGALGHA</sequence>
<evidence type="ECO:0000313" key="1">
    <source>
        <dbReference type="EMBL" id="KAK3285318.1"/>
    </source>
</evidence>
<gene>
    <name evidence="1" type="ORF">CYMTET_7069</name>
</gene>